<proteinExistence type="predicted"/>
<sequence length="50" mass="5663">MERASLNYWESNSKARQFKDEVFAKDVAAFSAIGGHYFYFTKPPVTKTGA</sequence>
<protein>
    <submittedName>
        <fullName evidence="1">Uncharacterized protein</fullName>
    </submittedName>
</protein>
<name>A0A0D8HHL5_9ACTN</name>
<dbReference type="Proteomes" id="UP000032360">
    <property type="component" value="Unassembled WGS sequence"/>
</dbReference>
<evidence type="ECO:0000313" key="1">
    <source>
        <dbReference type="EMBL" id="KJF17480.1"/>
    </source>
</evidence>
<dbReference type="STRING" id="1280514.AXFE_16430"/>
<dbReference type="AlphaFoldDB" id="A0A0D8HHL5"/>
<accession>A0A0D8HHL5</accession>
<evidence type="ECO:0000313" key="2">
    <source>
        <dbReference type="Proteomes" id="UP000032360"/>
    </source>
</evidence>
<organism evidence="1 2">
    <name type="scientific">Acidithrix ferrooxidans</name>
    <dbReference type="NCBI Taxonomy" id="1280514"/>
    <lineage>
        <taxon>Bacteria</taxon>
        <taxon>Bacillati</taxon>
        <taxon>Actinomycetota</taxon>
        <taxon>Acidimicrobiia</taxon>
        <taxon>Acidimicrobiales</taxon>
        <taxon>Acidimicrobiaceae</taxon>
        <taxon>Acidithrix</taxon>
    </lineage>
</organism>
<keyword evidence="2" id="KW-1185">Reference proteome</keyword>
<dbReference type="EMBL" id="JXYS01000038">
    <property type="protein sequence ID" value="KJF17480.1"/>
    <property type="molecule type" value="Genomic_DNA"/>
</dbReference>
<comment type="caution">
    <text evidence="1">The sequence shown here is derived from an EMBL/GenBank/DDBJ whole genome shotgun (WGS) entry which is preliminary data.</text>
</comment>
<reference evidence="1 2" key="1">
    <citation type="submission" date="2015-01" db="EMBL/GenBank/DDBJ databases">
        <title>Draft genome of the acidophilic iron oxidizer Acidithrix ferrooxidans strain Py-F3.</title>
        <authorList>
            <person name="Poehlein A."/>
            <person name="Eisen S."/>
            <person name="Schloemann M."/>
            <person name="Johnson B.D."/>
            <person name="Daniel R."/>
            <person name="Muehling M."/>
        </authorList>
    </citation>
    <scope>NUCLEOTIDE SEQUENCE [LARGE SCALE GENOMIC DNA]</scope>
    <source>
        <strain evidence="1 2">Py-F3</strain>
    </source>
</reference>
<gene>
    <name evidence="1" type="ORF">AXFE_16430</name>
</gene>